<dbReference type="PANTHER" id="PTHR43785:SF12">
    <property type="entry name" value="TYPE-1 GLUTAMINE SYNTHETASE 2"/>
    <property type="match status" value="1"/>
</dbReference>
<dbReference type="InterPro" id="IPR008146">
    <property type="entry name" value="Gln_synth_cat_dom"/>
</dbReference>
<dbReference type="SMART" id="SM01230">
    <property type="entry name" value="Gln-synt_C"/>
    <property type="match status" value="1"/>
</dbReference>
<organism evidence="5 6">
    <name type="scientific">Polaromonas aquatica</name>
    <dbReference type="NCBI Taxonomy" id="332657"/>
    <lineage>
        <taxon>Bacteria</taxon>
        <taxon>Pseudomonadati</taxon>
        <taxon>Pseudomonadota</taxon>
        <taxon>Betaproteobacteria</taxon>
        <taxon>Burkholderiales</taxon>
        <taxon>Comamonadaceae</taxon>
        <taxon>Polaromonas</taxon>
    </lineage>
</organism>
<dbReference type="Gene3D" id="3.10.20.70">
    <property type="entry name" value="Glutamine synthetase, N-terminal domain"/>
    <property type="match status" value="1"/>
</dbReference>
<keyword evidence="6" id="KW-1185">Reference proteome</keyword>
<accession>A0ABW1U4C5</accession>
<proteinExistence type="inferred from homology"/>
<evidence type="ECO:0000313" key="5">
    <source>
        <dbReference type="EMBL" id="MFC6284433.1"/>
    </source>
</evidence>
<name>A0ABW1U4C5_9BURK</name>
<dbReference type="PROSITE" id="PS51987">
    <property type="entry name" value="GS_CATALYTIC"/>
    <property type="match status" value="1"/>
</dbReference>
<dbReference type="InterPro" id="IPR036651">
    <property type="entry name" value="Gln_synt_N_sf"/>
</dbReference>
<dbReference type="Pfam" id="PF00120">
    <property type="entry name" value="Gln-synt_C"/>
    <property type="match status" value="1"/>
</dbReference>
<sequence length="435" mass="47447">MMADFDYYLAQFVDIHGRPKAKLVPARHKEMIFGAGAGFAGFAIAGMGMGPHGQEFMAIGDRDAIRPVPWMPSTASVTCEGYVGGKPHPLDSRVIAKKALTAFQETTGLEFFSGLEPEFFLLKKNDAGSYEVATDSESLDKPCYDFRHLSSVSSFLMELRAALAGADIDVYQIDHEDANGQFEMNFTYADGLRTADNLTYFKMAAQAIAQKHGMLCSFMPKPFIERSGSGLHMHMSAGKKIGDNAFEDKTDPRGMDLSPMAYHFLGGLLAHAPGLTAIAAPCVNSYKRLVSRGSRSGATWAPINIAWGDNNRTAFVRIPGGRLELRVPDASANPYLLTAAIVYAGLDGIRRKLDPGQPCNDNLYQLSLSDLSARGIKRLPASLPDALDALEADEALCAGLGDAFVNEFIQVKRTECDELLLQVSPAEFRRYVDFF</sequence>
<evidence type="ECO:0000259" key="4">
    <source>
        <dbReference type="PROSITE" id="PS51987"/>
    </source>
</evidence>
<comment type="similarity">
    <text evidence="2 3">Belongs to the glutamine synthetase family.</text>
</comment>
<protein>
    <submittedName>
        <fullName evidence="5">Type III glutamate--ammonia ligase</fullName>
        <ecNumber evidence="5">6.3.1.2</ecNumber>
    </submittedName>
</protein>
<feature type="domain" description="GS catalytic" evidence="4">
    <location>
        <begin position="92"/>
        <end position="435"/>
    </location>
</feature>
<dbReference type="NCBIfam" id="TIGR03105">
    <property type="entry name" value="gln_synth_III"/>
    <property type="match status" value="1"/>
</dbReference>
<dbReference type="SUPFAM" id="SSF55931">
    <property type="entry name" value="Glutamine synthetase/guanido kinase"/>
    <property type="match status" value="1"/>
</dbReference>
<dbReference type="Gene3D" id="3.30.590.10">
    <property type="entry name" value="Glutamine synthetase/guanido kinase, catalytic domain"/>
    <property type="match status" value="1"/>
</dbReference>
<evidence type="ECO:0000256" key="3">
    <source>
        <dbReference type="RuleBase" id="RU000384"/>
    </source>
</evidence>
<dbReference type="InterPro" id="IPR014746">
    <property type="entry name" value="Gln_synth/guanido_kin_cat_dom"/>
</dbReference>
<dbReference type="GO" id="GO:0004356">
    <property type="term" value="F:glutamine synthetase activity"/>
    <property type="evidence" value="ECO:0007669"/>
    <property type="project" value="UniProtKB-EC"/>
</dbReference>
<dbReference type="InterPro" id="IPR017536">
    <property type="entry name" value="Glutamine_synthetase_typeIII"/>
</dbReference>
<dbReference type="PANTHER" id="PTHR43785">
    <property type="entry name" value="GAMMA-GLUTAMYLPUTRESCINE SYNTHETASE"/>
    <property type="match status" value="1"/>
</dbReference>
<dbReference type="RefSeq" id="WP_371438694.1">
    <property type="nucleotide sequence ID" value="NZ_JBHSRS010000084.1"/>
</dbReference>
<evidence type="ECO:0000256" key="2">
    <source>
        <dbReference type="PROSITE-ProRule" id="PRU01331"/>
    </source>
</evidence>
<dbReference type="EMBL" id="JBHSRS010000084">
    <property type="protein sequence ID" value="MFC6284433.1"/>
    <property type="molecule type" value="Genomic_DNA"/>
</dbReference>
<reference evidence="6" key="1">
    <citation type="journal article" date="2019" name="Int. J. Syst. Evol. Microbiol.">
        <title>The Global Catalogue of Microorganisms (GCM) 10K type strain sequencing project: providing services to taxonomists for standard genome sequencing and annotation.</title>
        <authorList>
            <consortium name="The Broad Institute Genomics Platform"/>
            <consortium name="The Broad Institute Genome Sequencing Center for Infectious Disease"/>
            <person name="Wu L."/>
            <person name="Ma J."/>
        </authorList>
    </citation>
    <scope>NUCLEOTIDE SEQUENCE [LARGE SCALE GENOMIC DNA]</scope>
    <source>
        <strain evidence="6">CCUG 39402</strain>
    </source>
</reference>
<dbReference type="Proteomes" id="UP001596270">
    <property type="component" value="Unassembled WGS sequence"/>
</dbReference>
<gene>
    <name evidence="5" type="primary">glnT</name>
    <name evidence="5" type="ORF">ACFQND_24685</name>
</gene>
<dbReference type="EC" id="6.3.1.2" evidence="5"/>
<keyword evidence="1 5" id="KW-0436">Ligase</keyword>
<dbReference type="SUPFAM" id="SSF54368">
    <property type="entry name" value="Glutamine synthetase, N-terminal domain"/>
    <property type="match status" value="1"/>
</dbReference>
<comment type="caution">
    <text evidence="5">The sequence shown here is derived from an EMBL/GenBank/DDBJ whole genome shotgun (WGS) entry which is preliminary data.</text>
</comment>
<evidence type="ECO:0000256" key="1">
    <source>
        <dbReference type="ARBA" id="ARBA00022598"/>
    </source>
</evidence>
<evidence type="ECO:0000313" key="6">
    <source>
        <dbReference type="Proteomes" id="UP001596270"/>
    </source>
</evidence>